<name>A0A160DF77_9CAUD</name>
<dbReference type="RefSeq" id="YP_009275626.1">
    <property type="nucleotide sequence ID" value="NC_030930.1"/>
</dbReference>
<evidence type="ECO:0000313" key="2">
    <source>
        <dbReference type="Proteomes" id="UP000203985"/>
    </source>
</evidence>
<evidence type="ECO:0000313" key="1">
    <source>
        <dbReference type="EMBL" id="ANA85454.1"/>
    </source>
</evidence>
<dbReference type="OrthoDB" id="37306at10239"/>
<dbReference type="Proteomes" id="UP000203985">
    <property type="component" value="Segment"/>
</dbReference>
<reference evidence="1 2" key="1">
    <citation type="submission" date="2016-03" db="EMBL/GenBank/DDBJ databases">
        <authorList>
            <person name="Montgomery M.T."/>
            <person name="Guerrero C.A."/>
            <person name="Mavrich T.N."/>
            <person name="Pope W.H."/>
            <person name="Garlena R.A."/>
            <person name="Russell D.A."/>
            <person name="Jacobs-Sera D."/>
            <person name="Hendrix R.W."/>
            <person name="Hatfull G.F."/>
        </authorList>
    </citation>
    <scope>NUCLEOTIDE SEQUENCE [LARGE SCALE GENOMIC DNA]</scope>
</reference>
<gene>
    <name evidence="1" type="primary">59</name>
    <name evidence="1" type="ORF">BOWSER_59</name>
</gene>
<proteinExistence type="predicted"/>
<dbReference type="GeneID" id="28800831"/>
<accession>A0A160DF77</accession>
<dbReference type="EMBL" id="KU998235">
    <property type="protein sequence ID" value="ANA85454.1"/>
    <property type="molecule type" value="Genomic_DNA"/>
</dbReference>
<organism evidence="1 2">
    <name type="scientific">Gordonia phage Bowser</name>
    <dbReference type="NCBI Taxonomy" id="1838063"/>
    <lineage>
        <taxon>Viruses</taxon>
        <taxon>Duplodnaviria</taxon>
        <taxon>Heunggongvirae</taxon>
        <taxon>Uroviricota</taxon>
        <taxon>Caudoviricetes</taxon>
        <taxon>Bowservirus</taxon>
        <taxon>Bowservirus bowser</taxon>
    </lineage>
</organism>
<keyword evidence="2" id="KW-1185">Reference proteome</keyword>
<dbReference type="KEGG" id="vg:28800831"/>
<sequence>MMDFPTAWAFVKTTHCIDHDPRCSFRQTCGAVLCDCHVLNDEVARVEAAAMGDGQDSGDR</sequence>
<protein>
    <submittedName>
        <fullName evidence="1">Uncharacterized protein</fullName>
    </submittedName>
</protein>